<reference evidence="9" key="1">
    <citation type="journal article" date="2014" name="Front. Microbiol.">
        <title>High frequency of phylogenetically diverse reductive dehalogenase-homologous genes in deep subseafloor sedimentary metagenomes.</title>
        <authorList>
            <person name="Kawai M."/>
            <person name="Futagami T."/>
            <person name="Toyoda A."/>
            <person name="Takaki Y."/>
            <person name="Nishi S."/>
            <person name="Hori S."/>
            <person name="Arai W."/>
            <person name="Tsubouchi T."/>
            <person name="Morono Y."/>
            <person name="Uchiyama I."/>
            <person name="Ito T."/>
            <person name="Fujiyama A."/>
            <person name="Inagaki F."/>
            <person name="Takami H."/>
        </authorList>
    </citation>
    <scope>NUCLEOTIDE SEQUENCE</scope>
    <source>
        <strain evidence="9">Expedition CK06-06</strain>
    </source>
</reference>
<dbReference type="PANTHER" id="PTHR11946">
    <property type="entry name" value="VALYL-TRNA SYNTHETASES"/>
    <property type="match status" value="1"/>
</dbReference>
<keyword evidence="5" id="KW-0648">Protein biosynthesis</keyword>
<dbReference type="GO" id="GO:0005829">
    <property type="term" value="C:cytosol"/>
    <property type="evidence" value="ECO:0007669"/>
    <property type="project" value="TreeGrafter"/>
</dbReference>
<feature type="non-terminal residue" evidence="9">
    <location>
        <position position="261"/>
    </location>
</feature>
<proteinExistence type="predicted"/>
<keyword evidence="6" id="KW-0030">Aminoacyl-tRNA synthetase</keyword>
<feature type="non-terminal residue" evidence="9">
    <location>
        <position position="1"/>
    </location>
</feature>
<evidence type="ECO:0000256" key="4">
    <source>
        <dbReference type="ARBA" id="ARBA00022840"/>
    </source>
</evidence>
<accession>X0XRQ7</accession>
<evidence type="ECO:0000256" key="2">
    <source>
        <dbReference type="ARBA" id="ARBA00022598"/>
    </source>
</evidence>
<dbReference type="InterPro" id="IPR002300">
    <property type="entry name" value="aa-tRNA-synth_Ia"/>
</dbReference>
<feature type="domain" description="Aminoacyl-tRNA synthetase class Ia" evidence="8">
    <location>
        <begin position="4"/>
        <end position="260"/>
    </location>
</feature>
<dbReference type="PRINTS" id="PR00986">
    <property type="entry name" value="TRNASYNTHVAL"/>
</dbReference>
<protein>
    <recommendedName>
        <fullName evidence="1">valine--tRNA ligase</fullName>
        <ecNumber evidence="1">6.1.1.9</ecNumber>
    </recommendedName>
    <alternativeName>
        <fullName evidence="7">Valyl-tRNA synthetase</fullName>
    </alternativeName>
</protein>
<dbReference type="GO" id="GO:0006438">
    <property type="term" value="P:valyl-tRNA aminoacylation"/>
    <property type="evidence" value="ECO:0007669"/>
    <property type="project" value="InterPro"/>
</dbReference>
<dbReference type="InterPro" id="IPR014729">
    <property type="entry name" value="Rossmann-like_a/b/a_fold"/>
</dbReference>
<comment type="caution">
    <text evidence="9">The sequence shown here is derived from an EMBL/GenBank/DDBJ whole genome shotgun (WGS) entry which is preliminary data.</text>
</comment>
<gene>
    <name evidence="9" type="ORF">S01H1_50229</name>
</gene>
<evidence type="ECO:0000256" key="3">
    <source>
        <dbReference type="ARBA" id="ARBA00022741"/>
    </source>
</evidence>
<evidence type="ECO:0000256" key="7">
    <source>
        <dbReference type="ARBA" id="ARBA00029936"/>
    </source>
</evidence>
<dbReference type="PANTHER" id="PTHR11946:SF93">
    <property type="entry name" value="VALINE--TRNA LIGASE, CHLOROPLASTIC_MITOCHONDRIAL 2"/>
    <property type="match status" value="1"/>
</dbReference>
<dbReference type="GO" id="GO:0005524">
    <property type="term" value="F:ATP binding"/>
    <property type="evidence" value="ECO:0007669"/>
    <property type="project" value="UniProtKB-KW"/>
</dbReference>
<dbReference type="GO" id="GO:0002161">
    <property type="term" value="F:aminoacyl-tRNA deacylase activity"/>
    <property type="evidence" value="ECO:0007669"/>
    <property type="project" value="InterPro"/>
</dbReference>
<dbReference type="InterPro" id="IPR002303">
    <property type="entry name" value="Valyl-tRNA_ligase"/>
</dbReference>
<dbReference type="GO" id="GO:0004832">
    <property type="term" value="F:valine-tRNA ligase activity"/>
    <property type="evidence" value="ECO:0007669"/>
    <property type="project" value="UniProtKB-EC"/>
</dbReference>
<name>X0XRQ7_9ZZZZ</name>
<keyword evidence="2" id="KW-0436">Ligase</keyword>
<dbReference type="InterPro" id="IPR009008">
    <property type="entry name" value="Val/Leu/Ile-tRNA-synth_edit"/>
</dbReference>
<evidence type="ECO:0000313" key="9">
    <source>
        <dbReference type="EMBL" id="GAG27551.1"/>
    </source>
</evidence>
<organism evidence="9">
    <name type="scientific">marine sediment metagenome</name>
    <dbReference type="NCBI Taxonomy" id="412755"/>
    <lineage>
        <taxon>unclassified sequences</taxon>
        <taxon>metagenomes</taxon>
        <taxon>ecological metagenomes</taxon>
    </lineage>
</organism>
<dbReference type="Pfam" id="PF00133">
    <property type="entry name" value="tRNA-synt_1"/>
    <property type="match status" value="1"/>
</dbReference>
<keyword evidence="3" id="KW-0547">Nucleotide-binding</keyword>
<dbReference type="EMBL" id="BARS01032357">
    <property type="protein sequence ID" value="GAG27551.1"/>
    <property type="molecule type" value="Genomic_DNA"/>
</dbReference>
<dbReference type="Gene3D" id="3.40.50.620">
    <property type="entry name" value="HUPs"/>
    <property type="match status" value="1"/>
</dbReference>
<evidence type="ECO:0000256" key="5">
    <source>
        <dbReference type="ARBA" id="ARBA00022917"/>
    </source>
</evidence>
<sequence length="261" mass="29848">KVKSKDMSRADFISLCLKTLKEITPTFIQDWKDLGMSCDFNVFYSTIDDHSRMLSQKSFIELFKKGDIYKKKFPTIWCPECQTSIAQAELEDKEESGLFSTLKFKCNGKDLLIATTRPELLGACVAVFVNPKDKRYKHLIGKKAEVPLFNSEVPILEDESADMEKGTGVLMICSYGDRFDVDAINRYKIKPKVILDKDGSLNLGEHKGLKIKQARKKILEDLEKKGLIKEQKEVQHVVNCHDKCGTAIEFIPTEQWFIKIL</sequence>
<dbReference type="SUPFAM" id="SSF52374">
    <property type="entry name" value="Nucleotidylyl transferase"/>
    <property type="match status" value="1"/>
</dbReference>
<evidence type="ECO:0000256" key="6">
    <source>
        <dbReference type="ARBA" id="ARBA00023146"/>
    </source>
</evidence>
<evidence type="ECO:0000256" key="1">
    <source>
        <dbReference type="ARBA" id="ARBA00013169"/>
    </source>
</evidence>
<dbReference type="EC" id="6.1.1.9" evidence="1"/>
<dbReference type="AlphaFoldDB" id="X0XRQ7"/>
<dbReference type="SUPFAM" id="SSF50677">
    <property type="entry name" value="ValRS/IleRS/LeuRS editing domain"/>
    <property type="match status" value="1"/>
</dbReference>
<dbReference type="Gene3D" id="3.90.740.10">
    <property type="entry name" value="Valyl/Leucyl/Isoleucyl-tRNA synthetase, editing domain"/>
    <property type="match status" value="1"/>
</dbReference>
<evidence type="ECO:0000259" key="8">
    <source>
        <dbReference type="Pfam" id="PF00133"/>
    </source>
</evidence>
<keyword evidence="4" id="KW-0067">ATP-binding</keyword>